<proteinExistence type="predicted"/>
<dbReference type="AlphaFoldDB" id="A0A645GG84"/>
<protein>
    <submittedName>
        <fullName evidence="2">Uncharacterized protein</fullName>
    </submittedName>
</protein>
<keyword evidence="1" id="KW-0812">Transmembrane</keyword>
<feature type="transmembrane region" description="Helical" evidence="1">
    <location>
        <begin position="6"/>
        <end position="23"/>
    </location>
</feature>
<dbReference type="EMBL" id="VSSQ01071060">
    <property type="protein sequence ID" value="MPN22753.1"/>
    <property type="molecule type" value="Genomic_DNA"/>
</dbReference>
<accession>A0A645GG84</accession>
<evidence type="ECO:0000313" key="2">
    <source>
        <dbReference type="EMBL" id="MPN22753.1"/>
    </source>
</evidence>
<organism evidence="2">
    <name type="scientific">bioreactor metagenome</name>
    <dbReference type="NCBI Taxonomy" id="1076179"/>
    <lineage>
        <taxon>unclassified sequences</taxon>
        <taxon>metagenomes</taxon>
        <taxon>ecological metagenomes</taxon>
    </lineage>
</organism>
<keyword evidence="1" id="KW-1133">Transmembrane helix</keyword>
<sequence length="74" mass="9193">MSLHHYIFPVFFAYGFYYHAARIHNKPFIKDLFYLLFVFRSRRYVFKHEIKWYDLHAVYFLLLMGQKSGPVQRL</sequence>
<reference evidence="2" key="1">
    <citation type="submission" date="2019-08" db="EMBL/GenBank/DDBJ databases">
        <authorList>
            <person name="Kucharzyk K."/>
            <person name="Murdoch R.W."/>
            <person name="Higgins S."/>
            <person name="Loffler F."/>
        </authorList>
    </citation>
    <scope>NUCLEOTIDE SEQUENCE</scope>
</reference>
<gene>
    <name evidence="2" type="ORF">SDC9_170136</name>
</gene>
<keyword evidence="1" id="KW-0472">Membrane</keyword>
<comment type="caution">
    <text evidence="2">The sequence shown here is derived from an EMBL/GenBank/DDBJ whole genome shotgun (WGS) entry which is preliminary data.</text>
</comment>
<name>A0A645GG84_9ZZZZ</name>
<evidence type="ECO:0000256" key="1">
    <source>
        <dbReference type="SAM" id="Phobius"/>
    </source>
</evidence>